<keyword evidence="2" id="KW-1185">Reference proteome</keyword>
<gene>
    <name evidence="1" type="ORF">HAPAU_32490</name>
</gene>
<evidence type="ECO:0000313" key="1">
    <source>
        <dbReference type="EMBL" id="KYH24872.1"/>
    </source>
</evidence>
<proteinExistence type="predicted"/>
<dbReference type="AlphaFoldDB" id="A0A151ABI9"/>
<accession>A0A151ABI9</accession>
<sequence length="77" mass="8421">MIQRALVTVGDEVPQEAIAEYEDKKRTDKIKDEIEKGITSTVGDEYGLKTETLGDSVDSILHELPQNATTDNGGKNT</sequence>
<organism evidence="1 2">
    <name type="scientific">Halalkalicoccus paucihalophilus</name>
    <dbReference type="NCBI Taxonomy" id="1008153"/>
    <lineage>
        <taxon>Archaea</taxon>
        <taxon>Methanobacteriati</taxon>
        <taxon>Methanobacteriota</taxon>
        <taxon>Stenosarchaea group</taxon>
        <taxon>Halobacteria</taxon>
        <taxon>Halobacteriales</taxon>
        <taxon>Halococcaceae</taxon>
        <taxon>Halalkalicoccus</taxon>
    </lineage>
</organism>
<comment type="caution">
    <text evidence="1">The sequence shown here is derived from an EMBL/GenBank/DDBJ whole genome shotgun (WGS) entry which is preliminary data.</text>
</comment>
<evidence type="ECO:0000313" key="2">
    <source>
        <dbReference type="Proteomes" id="UP000075321"/>
    </source>
</evidence>
<reference evidence="1 2" key="1">
    <citation type="submission" date="2016-02" db="EMBL/GenBank/DDBJ databases">
        <title>Genome sequence of Halalkalicoccus paucihalophilus DSM 24557.</title>
        <authorList>
            <person name="Poehlein A."/>
            <person name="Daniel R."/>
        </authorList>
    </citation>
    <scope>NUCLEOTIDE SEQUENCE [LARGE SCALE GENOMIC DNA]</scope>
    <source>
        <strain evidence="1 2">DSM 24557</strain>
    </source>
</reference>
<protein>
    <submittedName>
        <fullName evidence="1">Uncharacterized protein</fullName>
    </submittedName>
</protein>
<dbReference type="Proteomes" id="UP000075321">
    <property type="component" value="Unassembled WGS sequence"/>
</dbReference>
<dbReference type="EMBL" id="LTAZ01000012">
    <property type="protein sequence ID" value="KYH24872.1"/>
    <property type="molecule type" value="Genomic_DNA"/>
</dbReference>
<name>A0A151ABI9_9EURY</name>